<comment type="caution">
    <text evidence="9">The sequence shown here is derived from an EMBL/GenBank/DDBJ whole genome shotgun (WGS) entry which is preliminary data.</text>
</comment>
<dbReference type="InterPro" id="IPR015424">
    <property type="entry name" value="PyrdxlP-dep_Trfase"/>
</dbReference>
<dbReference type="RefSeq" id="WP_036679259.1">
    <property type="nucleotide sequence ID" value="NZ_JNVM01000006.1"/>
</dbReference>
<dbReference type="eggNOG" id="COG1167">
    <property type="taxonomic scope" value="Bacteria"/>
</dbReference>
<dbReference type="CDD" id="cd07377">
    <property type="entry name" value="WHTH_GntR"/>
    <property type="match status" value="1"/>
</dbReference>
<dbReference type="SMART" id="SM00345">
    <property type="entry name" value="HTH_GNTR"/>
    <property type="match status" value="1"/>
</dbReference>
<dbReference type="GO" id="GO:0003677">
    <property type="term" value="F:DNA binding"/>
    <property type="evidence" value="ECO:0007669"/>
    <property type="project" value="UniProtKB-KW"/>
</dbReference>
<dbReference type="GO" id="GO:0003700">
    <property type="term" value="F:DNA-binding transcription factor activity"/>
    <property type="evidence" value="ECO:0007669"/>
    <property type="project" value="InterPro"/>
</dbReference>
<evidence type="ECO:0000313" key="10">
    <source>
        <dbReference type="Proteomes" id="UP000028123"/>
    </source>
</evidence>
<evidence type="ECO:0000256" key="6">
    <source>
        <dbReference type="ARBA" id="ARBA00023125"/>
    </source>
</evidence>
<proteinExistence type="inferred from homology"/>
<keyword evidence="10" id="KW-1185">Reference proteome</keyword>
<keyword evidence="7" id="KW-0804">Transcription</keyword>
<dbReference type="PANTHER" id="PTHR46577:SF1">
    <property type="entry name" value="HTH-TYPE TRANSCRIPTIONAL REGULATORY PROTEIN GABR"/>
    <property type="match status" value="1"/>
</dbReference>
<evidence type="ECO:0000256" key="2">
    <source>
        <dbReference type="ARBA" id="ARBA00005384"/>
    </source>
</evidence>
<comment type="similarity">
    <text evidence="2">In the C-terminal section; belongs to the class-I pyridoxal-phosphate-dependent aminotransferase family.</text>
</comment>
<dbReference type="SUPFAM" id="SSF46785">
    <property type="entry name" value="Winged helix' DNA-binding domain"/>
    <property type="match status" value="1"/>
</dbReference>
<keyword evidence="5" id="KW-0805">Transcription regulation</keyword>
<keyword evidence="3" id="KW-0032">Aminotransferase</keyword>
<evidence type="ECO:0000313" key="9">
    <source>
        <dbReference type="EMBL" id="KEQ26538.1"/>
    </source>
</evidence>
<evidence type="ECO:0000256" key="7">
    <source>
        <dbReference type="ARBA" id="ARBA00023163"/>
    </source>
</evidence>
<evidence type="ECO:0000256" key="4">
    <source>
        <dbReference type="ARBA" id="ARBA00022898"/>
    </source>
</evidence>
<dbReference type="InterPro" id="IPR036390">
    <property type="entry name" value="WH_DNA-bd_sf"/>
</dbReference>
<feature type="domain" description="HTH gntR-type" evidence="8">
    <location>
        <begin position="13"/>
        <end position="81"/>
    </location>
</feature>
<dbReference type="Proteomes" id="UP000028123">
    <property type="component" value="Unassembled WGS sequence"/>
</dbReference>
<dbReference type="Gene3D" id="3.40.640.10">
    <property type="entry name" value="Type I PLP-dependent aspartate aminotransferase-like (Major domain)"/>
    <property type="match status" value="1"/>
</dbReference>
<gene>
    <name evidence="9" type="ORF">ET33_32335</name>
</gene>
<name>A0A081P765_9BACL</name>
<keyword evidence="6" id="KW-0238">DNA-binding</keyword>
<sequence length="467" mass="53247">MRELSLELLPNQAPLFFQIYGYFKDGIRQGQLSYGSFLPSIRSCARTLKVSKNTVETAYQLLVSEGYLHTIPKKGYQVVHQAETLVPDPGSASSDALNKDIQIDFRYGNIELSAFPFHPWNKARNTLIAHYQSKYEVEGHSQGEYLLRNELSRLLYESRGVVSGPGQIIIGSTPQQLLSLLSQLLDKNRNVIGVENPGYDGARNTLINHGFQVRAIPLAEDGISIEELEKSRANVVYVSPSQQFRNKLAMSQDKRQQLIHWVRSRAGAGSVKYIIEDDYEWEFRYDDRYLPSIQSLAPEKIMYIGSISKTLLPVANLSYLVLPKAMLPLFRLKVREYDQPVSRLDQLTLAQYIADGYWHKHLLKMRKHYEEKREALFEAISRYESYFVEVEGKDTGLHAILTVKTTKSESELIASALEKGVKVYGTSRYWLHPASKYPTILLGYGALSCHEIRMGIRRLTEAWFGPA</sequence>
<dbReference type="InterPro" id="IPR051446">
    <property type="entry name" value="HTH_trans_reg/aminotransferase"/>
</dbReference>
<protein>
    <submittedName>
        <fullName evidence="9">Transcriptional regulator</fullName>
    </submittedName>
</protein>
<dbReference type="EMBL" id="JNVM01000006">
    <property type="protein sequence ID" value="KEQ26538.1"/>
    <property type="molecule type" value="Genomic_DNA"/>
</dbReference>
<dbReference type="CDD" id="cd00609">
    <property type="entry name" value="AAT_like"/>
    <property type="match status" value="1"/>
</dbReference>
<dbReference type="InterPro" id="IPR000524">
    <property type="entry name" value="Tscrpt_reg_HTH_GntR"/>
</dbReference>
<dbReference type="PANTHER" id="PTHR46577">
    <property type="entry name" value="HTH-TYPE TRANSCRIPTIONAL REGULATORY PROTEIN GABR"/>
    <property type="match status" value="1"/>
</dbReference>
<dbReference type="Gene3D" id="1.10.10.10">
    <property type="entry name" value="Winged helix-like DNA-binding domain superfamily/Winged helix DNA-binding domain"/>
    <property type="match status" value="1"/>
</dbReference>
<organism evidence="9 10">
    <name type="scientific">Paenibacillus tyrfis</name>
    <dbReference type="NCBI Taxonomy" id="1501230"/>
    <lineage>
        <taxon>Bacteria</taxon>
        <taxon>Bacillati</taxon>
        <taxon>Bacillota</taxon>
        <taxon>Bacilli</taxon>
        <taxon>Bacillales</taxon>
        <taxon>Paenibacillaceae</taxon>
        <taxon>Paenibacillus</taxon>
    </lineage>
</organism>
<dbReference type="PROSITE" id="PS50949">
    <property type="entry name" value="HTH_GNTR"/>
    <property type="match status" value="1"/>
</dbReference>
<dbReference type="SUPFAM" id="SSF53383">
    <property type="entry name" value="PLP-dependent transferases"/>
    <property type="match status" value="1"/>
</dbReference>
<keyword evidence="4" id="KW-0663">Pyridoxal phosphate</keyword>
<dbReference type="Pfam" id="PF00392">
    <property type="entry name" value="GntR"/>
    <property type="match status" value="1"/>
</dbReference>
<dbReference type="OrthoDB" id="9808770at2"/>
<evidence type="ECO:0000256" key="3">
    <source>
        <dbReference type="ARBA" id="ARBA00022576"/>
    </source>
</evidence>
<evidence type="ECO:0000259" key="8">
    <source>
        <dbReference type="PROSITE" id="PS50949"/>
    </source>
</evidence>
<accession>A0A081P765</accession>
<keyword evidence="3" id="KW-0808">Transferase</keyword>
<comment type="cofactor">
    <cofactor evidence="1">
        <name>pyridoxal 5'-phosphate</name>
        <dbReference type="ChEBI" id="CHEBI:597326"/>
    </cofactor>
</comment>
<dbReference type="InterPro" id="IPR036388">
    <property type="entry name" value="WH-like_DNA-bd_sf"/>
</dbReference>
<dbReference type="GO" id="GO:0008483">
    <property type="term" value="F:transaminase activity"/>
    <property type="evidence" value="ECO:0007669"/>
    <property type="project" value="UniProtKB-KW"/>
</dbReference>
<dbReference type="InterPro" id="IPR015421">
    <property type="entry name" value="PyrdxlP-dep_Trfase_major"/>
</dbReference>
<reference evidence="9 10" key="1">
    <citation type="submission" date="2014-06" db="EMBL/GenBank/DDBJ databases">
        <title>Draft genome sequence of Paenibacillus sp. MSt1.</title>
        <authorList>
            <person name="Aw Y.K."/>
            <person name="Ong K.S."/>
            <person name="Gan H.M."/>
            <person name="Lee S.M."/>
        </authorList>
    </citation>
    <scope>NUCLEOTIDE SEQUENCE [LARGE SCALE GENOMIC DNA]</scope>
    <source>
        <strain evidence="9 10">MSt1</strain>
    </source>
</reference>
<evidence type="ECO:0000256" key="1">
    <source>
        <dbReference type="ARBA" id="ARBA00001933"/>
    </source>
</evidence>
<dbReference type="AlphaFoldDB" id="A0A081P765"/>
<evidence type="ECO:0000256" key="5">
    <source>
        <dbReference type="ARBA" id="ARBA00023015"/>
    </source>
</evidence>